<keyword evidence="11" id="KW-1185">Reference proteome</keyword>
<dbReference type="InterPro" id="IPR001680">
    <property type="entry name" value="WD40_rpt"/>
</dbReference>
<dbReference type="InterPro" id="IPR028598">
    <property type="entry name" value="BOP1/Erb1"/>
</dbReference>
<dbReference type="SMART" id="SM00320">
    <property type="entry name" value="WD40"/>
    <property type="match status" value="6"/>
</dbReference>
<comment type="subcellular location">
    <subcellularLocation>
        <location evidence="6">Nucleus</location>
        <location evidence="6">Nucleolus</location>
    </subcellularLocation>
    <subcellularLocation>
        <location evidence="6">Nucleus</location>
        <location evidence="6">Nucleoplasm</location>
    </subcellularLocation>
</comment>
<evidence type="ECO:0000313" key="11">
    <source>
        <dbReference type="Proteomes" id="UP001224775"/>
    </source>
</evidence>
<evidence type="ECO:0000256" key="6">
    <source>
        <dbReference type="HAMAP-Rule" id="MF_03027"/>
    </source>
</evidence>
<keyword evidence="5 6" id="KW-0539">Nucleus</keyword>
<proteinExistence type="inferred from homology"/>
<feature type="compositionally biased region" description="Low complexity" evidence="8">
    <location>
        <begin position="172"/>
        <end position="185"/>
    </location>
</feature>
<comment type="caution">
    <text evidence="10">The sequence shown here is derived from an EMBL/GenBank/DDBJ whole genome shotgun (WGS) entry which is preliminary data.</text>
</comment>
<evidence type="ECO:0000259" key="9">
    <source>
        <dbReference type="SMART" id="SM01035"/>
    </source>
</evidence>
<dbReference type="GO" id="GO:0043021">
    <property type="term" value="F:ribonucleoprotein complex binding"/>
    <property type="evidence" value="ECO:0007669"/>
    <property type="project" value="UniProtKB-UniRule"/>
</dbReference>
<dbReference type="GO" id="GO:0070545">
    <property type="term" value="C:PeBoW complex"/>
    <property type="evidence" value="ECO:0007669"/>
    <property type="project" value="TreeGrafter"/>
</dbReference>
<feature type="repeat" description="WD" evidence="7">
    <location>
        <begin position="520"/>
        <end position="554"/>
    </location>
</feature>
<name>A0AAD8YI38_9STRA</name>
<keyword evidence="1 6" id="KW-0690">Ribosome biogenesis</keyword>
<dbReference type="Pfam" id="PF00400">
    <property type="entry name" value="WD40"/>
    <property type="match status" value="3"/>
</dbReference>
<protein>
    <recommendedName>
        <fullName evidence="6">Ribosome biogenesis protein BOP1 homolog</fullName>
    </recommendedName>
</protein>
<dbReference type="SMART" id="SM01035">
    <property type="entry name" value="BOP1NT"/>
    <property type="match status" value="1"/>
</dbReference>
<dbReference type="EMBL" id="JATAAI010000005">
    <property type="protein sequence ID" value="KAK1745954.1"/>
    <property type="molecule type" value="Genomic_DNA"/>
</dbReference>
<dbReference type="GO" id="GO:0000466">
    <property type="term" value="P:maturation of 5.8S rRNA from tricistronic rRNA transcript (SSU-rRNA, 5.8S rRNA, LSU-rRNA)"/>
    <property type="evidence" value="ECO:0007669"/>
    <property type="project" value="UniProtKB-UniRule"/>
</dbReference>
<feature type="domain" description="BOP1 N-terminal" evidence="9">
    <location>
        <begin position="217"/>
        <end position="501"/>
    </location>
</feature>
<evidence type="ECO:0000256" key="7">
    <source>
        <dbReference type="PROSITE-ProRule" id="PRU00221"/>
    </source>
</evidence>
<accession>A0AAD8YI38</accession>
<evidence type="ECO:0000256" key="8">
    <source>
        <dbReference type="SAM" id="MobiDB-lite"/>
    </source>
</evidence>
<keyword evidence="2 6" id="KW-0698">rRNA processing</keyword>
<gene>
    <name evidence="10" type="ORF">QTG54_003878</name>
</gene>
<dbReference type="PROSITE" id="PS50082">
    <property type="entry name" value="WD_REPEATS_2"/>
    <property type="match status" value="2"/>
</dbReference>
<feature type="repeat" description="WD" evidence="7">
    <location>
        <begin position="798"/>
        <end position="829"/>
    </location>
</feature>
<dbReference type="Pfam" id="PF08145">
    <property type="entry name" value="BOP1NT"/>
    <property type="match status" value="1"/>
</dbReference>
<dbReference type="GO" id="GO:0000463">
    <property type="term" value="P:maturation of LSU-rRNA from tricistronic rRNA transcript (SSU-rRNA, 5.8S rRNA, LSU-rRNA)"/>
    <property type="evidence" value="ECO:0007669"/>
    <property type="project" value="UniProtKB-UniRule"/>
</dbReference>
<feature type="compositionally biased region" description="Acidic residues" evidence="8">
    <location>
        <begin position="56"/>
        <end position="122"/>
    </location>
</feature>
<dbReference type="InterPro" id="IPR015943">
    <property type="entry name" value="WD40/YVTN_repeat-like_dom_sf"/>
</dbReference>
<comment type="similarity">
    <text evidence="6">Belongs to the WD repeat BOP1/ERB1 family.</text>
</comment>
<dbReference type="PANTHER" id="PTHR17605">
    <property type="entry name" value="RIBOSOME BIOGENESIS PROTEIN BOP1 BLOCK OF PROLIFERATION 1 PROTEIN"/>
    <property type="match status" value="1"/>
</dbReference>
<evidence type="ECO:0000313" key="10">
    <source>
        <dbReference type="EMBL" id="KAK1745954.1"/>
    </source>
</evidence>
<comment type="function">
    <text evidence="6">Required for maturation of ribosomal RNAs and formation of the large ribosomal subunit.</text>
</comment>
<dbReference type="SUPFAM" id="SSF50978">
    <property type="entry name" value="WD40 repeat-like"/>
    <property type="match status" value="1"/>
</dbReference>
<evidence type="ECO:0000256" key="3">
    <source>
        <dbReference type="ARBA" id="ARBA00022574"/>
    </source>
</evidence>
<dbReference type="PROSITE" id="PS50294">
    <property type="entry name" value="WD_REPEATS_REGION"/>
    <property type="match status" value="1"/>
</dbReference>
<dbReference type="HAMAP" id="MF_03027">
    <property type="entry name" value="BOP1"/>
    <property type="match status" value="1"/>
</dbReference>
<reference evidence="10" key="1">
    <citation type="submission" date="2023-06" db="EMBL/GenBank/DDBJ databases">
        <title>Survivors Of The Sea: Transcriptome response of Skeletonema marinoi to long-term dormancy.</title>
        <authorList>
            <person name="Pinder M.I.M."/>
            <person name="Kourtchenko O."/>
            <person name="Robertson E.K."/>
            <person name="Larsson T."/>
            <person name="Maumus F."/>
            <person name="Osuna-Cruz C.M."/>
            <person name="Vancaester E."/>
            <person name="Stenow R."/>
            <person name="Vandepoele K."/>
            <person name="Ploug H."/>
            <person name="Bruchert V."/>
            <person name="Godhe A."/>
            <person name="Topel M."/>
        </authorList>
    </citation>
    <scope>NUCLEOTIDE SEQUENCE</scope>
    <source>
        <strain evidence="10">R05AC</strain>
    </source>
</reference>
<feature type="region of interest" description="Disordered" evidence="8">
    <location>
        <begin position="1"/>
        <end position="185"/>
    </location>
</feature>
<dbReference type="Gene3D" id="2.130.10.10">
    <property type="entry name" value="YVTN repeat-like/Quinoprotein amine dehydrogenase"/>
    <property type="match status" value="1"/>
</dbReference>
<evidence type="ECO:0000256" key="5">
    <source>
        <dbReference type="ARBA" id="ARBA00023242"/>
    </source>
</evidence>
<organism evidence="10 11">
    <name type="scientific">Skeletonema marinoi</name>
    <dbReference type="NCBI Taxonomy" id="267567"/>
    <lineage>
        <taxon>Eukaryota</taxon>
        <taxon>Sar</taxon>
        <taxon>Stramenopiles</taxon>
        <taxon>Ochrophyta</taxon>
        <taxon>Bacillariophyta</taxon>
        <taxon>Coscinodiscophyceae</taxon>
        <taxon>Thalassiosirophycidae</taxon>
        <taxon>Thalassiosirales</taxon>
        <taxon>Skeletonemataceae</taxon>
        <taxon>Skeletonema</taxon>
        <taxon>Skeletonema marinoi-dohrnii complex</taxon>
    </lineage>
</organism>
<feature type="compositionally biased region" description="Acidic residues" evidence="8">
    <location>
        <begin position="131"/>
        <end position="141"/>
    </location>
</feature>
<evidence type="ECO:0000256" key="1">
    <source>
        <dbReference type="ARBA" id="ARBA00022517"/>
    </source>
</evidence>
<sequence length="887" mass="99076">MLTTILQQLALRSPQRNIRPNTMARKKQAAKKPPVKEASSSDEEEIDSQTPGAEPIDSDEDASSSDDGSEEEEEDDEEYDSEAVDEDGDDDDDDASSVEVSDEYDNDSDEFEEQGSSDDEEDRLQRQHDLEESDEDVEILENIDVVDAPRNWPKAAAAAGSKRGGDGKKVDAAAAAPDQDVNNPAAAAWMHTDNLSSDDEDDSGEMNRIGRIPLHWYDEYDHIGYDGHGKKVVKDKNSSAGKDLLDQVIDAADNNEAEGGGKFTVYDALNARDVTLTPRQIELIRRLQGGAFAHPEHDANPDYIDYFSGVDPFKSGLNSDRYEKKSRFQPSKWEKLQVRRLLHRLKCGSINMDYLEGKVRDMNDLVKRSDGEDSDKPFQLWKGDEEDELALRKGPQHMPAPKVPPPGHAFSYNPPGEYLPTEEELKEWEDMDPSDRPYGHFVPKKFDNLRSVGAYEHAVKERFERCLDLYLCPRAMKRRLNIDPESLVPQLPKASDLRPFPTTKCIEYCVPGKQDETVMVRCLSVSPDGQFLVSGDEAGVVRLWEVQTSRLLKSWDLNKFIDNGEEDASEDTKKPIAAIEWNPNRSHHCLLAAIGKCAIVISTGTGRLDDAEVTDALLSAASSCKDGGNISPDSRAAKAVKWSSLRKKKQESDKATISAFGDKSGPVALLRTNRDVSSVRWHRKGDYFVTVSPKAMAAAVLIHQLSKVASQQPFGKMKGEAQLACFHPQKPFLFVASKEHVRIYHLVKQVMVKRLLSGCRHISSLDVHTSGDHLVVGSLDRRLVWFDMDLANTPYKTLKYHERALRSVGFHPRYPLMASASDDGSIHVFHSMVYSDLMRNPLIVPVKVLRGHSPVNSLGALSMVFHPTQPWLFSCGADGRIHLFQDL</sequence>
<dbReference type="GO" id="GO:0030687">
    <property type="term" value="C:preribosome, large subunit precursor"/>
    <property type="evidence" value="ECO:0007669"/>
    <property type="project" value="UniProtKB-UniRule"/>
</dbReference>
<keyword evidence="3 7" id="KW-0853">WD repeat</keyword>
<dbReference type="GO" id="GO:0005654">
    <property type="term" value="C:nucleoplasm"/>
    <property type="evidence" value="ECO:0007669"/>
    <property type="project" value="UniProtKB-SubCell"/>
</dbReference>
<dbReference type="InterPro" id="IPR012953">
    <property type="entry name" value="BOP1_N_dom"/>
</dbReference>
<evidence type="ECO:0000256" key="4">
    <source>
        <dbReference type="ARBA" id="ARBA00022737"/>
    </source>
</evidence>
<dbReference type="PANTHER" id="PTHR17605:SF0">
    <property type="entry name" value="RIBOSOME BIOGENESIS PROTEIN BOP1"/>
    <property type="match status" value="1"/>
</dbReference>
<dbReference type="InterPro" id="IPR036322">
    <property type="entry name" value="WD40_repeat_dom_sf"/>
</dbReference>
<dbReference type="FunFam" id="2.130.10.10:FF:000576">
    <property type="entry name" value="Ribosome biogenesis protein ERB1"/>
    <property type="match status" value="1"/>
</dbReference>
<evidence type="ECO:0000256" key="2">
    <source>
        <dbReference type="ARBA" id="ARBA00022552"/>
    </source>
</evidence>
<dbReference type="Proteomes" id="UP001224775">
    <property type="component" value="Unassembled WGS sequence"/>
</dbReference>
<keyword evidence="4" id="KW-0677">Repeat</keyword>
<dbReference type="AlphaFoldDB" id="A0AAD8YI38"/>